<feature type="region of interest" description="Disordered" evidence="4">
    <location>
        <begin position="63"/>
        <end position="208"/>
    </location>
</feature>
<dbReference type="GO" id="GO:0015689">
    <property type="term" value="P:molybdate ion transport"/>
    <property type="evidence" value="ECO:0007669"/>
    <property type="project" value="InterPro"/>
</dbReference>
<feature type="compositionally biased region" description="Basic residues" evidence="4">
    <location>
        <begin position="120"/>
        <end position="133"/>
    </location>
</feature>
<keyword evidence="3" id="KW-0732">Signal</keyword>
<organism evidence="5 6">
    <name type="scientific">Modestobacter versicolor</name>
    <dbReference type="NCBI Taxonomy" id="429133"/>
    <lineage>
        <taxon>Bacteria</taxon>
        <taxon>Bacillati</taxon>
        <taxon>Actinomycetota</taxon>
        <taxon>Actinomycetes</taxon>
        <taxon>Geodermatophilales</taxon>
        <taxon>Geodermatophilaceae</taxon>
        <taxon>Modestobacter</taxon>
    </lineage>
</organism>
<dbReference type="AlphaFoldDB" id="A0A323VHM2"/>
<sequence>MRLVRTDAEPPAFVVGSAGRWSVAVTDAVCPGPEIGKRPTGSGRPPRAGYVWCTTWCVRRAASAGPEPVDPPHLRPYGAPRAHLLPDRRGRCAARRERRHGPPLDRQRPAAGHPGGRTGAGRRRRPGPGRHRAAPGAAAGHHALVLGPQPADRHRHPGRPGHGDGPGRAAGRALPAGLADVPGGRRRAGAGAGRPRRRHGQGHPGQRGHLVRRLVAAAAVLALAGCGASDDGGSGDELSGTVTVFAAASLTDVFTELGARLEAEHPGLTVQFNFAGSSALATQLTQGAPADVFAPADTDQMDVVTNNGIVSRAPVLFATNQLQIAVPPGNPGGITGLADLADPDKTIALCAPEVPCGAAAEEAFDAAGLTAAPDTLEEDVKAALTKVQLGEVDAALVYVTDVRAAGDAVEGIAFPEAAEAVNGYPICTLTDAPNPAGALAFAQLVTSEEGREVLDAAGFTSP</sequence>
<keyword evidence="2" id="KW-0479">Metal-binding</keyword>
<dbReference type="GO" id="GO:0030973">
    <property type="term" value="F:molybdate ion binding"/>
    <property type="evidence" value="ECO:0007669"/>
    <property type="project" value="TreeGrafter"/>
</dbReference>
<keyword evidence="6" id="KW-1185">Reference proteome</keyword>
<feature type="compositionally biased region" description="Low complexity" evidence="4">
    <location>
        <begin position="169"/>
        <end position="182"/>
    </location>
</feature>
<feature type="compositionally biased region" description="Low complexity" evidence="4">
    <location>
        <begin position="134"/>
        <end position="143"/>
    </location>
</feature>
<dbReference type="GO" id="GO:0046872">
    <property type="term" value="F:metal ion binding"/>
    <property type="evidence" value="ECO:0007669"/>
    <property type="project" value="UniProtKB-KW"/>
</dbReference>
<dbReference type="SUPFAM" id="SSF53850">
    <property type="entry name" value="Periplasmic binding protein-like II"/>
    <property type="match status" value="1"/>
</dbReference>
<accession>A0A323VHM2</accession>
<dbReference type="Pfam" id="PF13531">
    <property type="entry name" value="SBP_bac_11"/>
    <property type="match status" value="1"/>
</dbReference>
<dbReference type="CDD" id="cd13538">
    <property type="entry name" value="PBP2_ModA_like_1"/>
    <property type="match status" value="1"/>
</dbReference>
<reference evidence="5 6" key="1">
    <citation type="submission" date="2018-06" db="EMBL/GenBank/DDBJ databases">
        <title>Draft genome sequence of Modestobacter versicolor CP153-2.</title>
        <authorList>
            <person name="Gundlapally S.R."/>
        </authorList>
    </citation>
    <scope>NUCLEOTIDE SEQUENCE [LARGE SCALE GENOMIC DNA]</scope>
    <source>
        <strain evidence="5 6">CP153-2</strain>
    </source>
</reference>
<evidence type="ECO:0000256" key="3">
    <source>
        <dbReference type="ARBA" id="ARBA00022729"/>
    </source>
</evidence>
<protein>
    <submittedName>
        <fullName evidence="5">Molybdate ABC transporter substrate-binding protein</fullName>
    </submittedName>
</protein>
<gene>
    <name evidence="5" type="primary">modA</name>
    <name evidence="5" type="ORF">DMO24_04280</name>
</gene>
<proteinExistence type="inferred from homology"/>
<dbReference type="Gene3D" id="3.40.190.10">
    <property type="entry name" value="Periplasmic binding protein-like II"/>
    <property type="match status" value="2"/>
</dbReference>
<dbReference type="OrthoDB" id="9785015at2"/>
<dbReference type="NCBIfam" id="TIGR01256">
    <property type="entry name" value="modA"/>
    <property type="match status" value="1"/>
</dbReference>
<dbReference type="PANTHER" id="PTHR30632:SF0">
    <property type="entry name" value="SULFATE-BINDING PROTEIN"/>
    <property type="match status" value="1"/>
</dbReference>
<dbReference type="EMBL" id="QKNV01000026">
    <property type="protein sequence ID" value="PZA22596.1"/>
    <property type="molecule type" value="Genomic_DNA"/>
</dbReference>
<comment type="caution">
    <text evidence="5">The sequence shown here is derived from an EMBL/GenBank/DDBJ whole genome shotgun (WGS) entry which is preliminary data.</text>
</comment>
<dbReference type="InterPro" id="IPR005950">
    <property type="entry name" value="ModA"/>
</dbReference>
<evidence type="ECO:0000313" key="5">
    <source>
        <dbReference type="EMBL" id="PZA22596.1"/>
    </source>
</evidence>
<evidence type="ECO:0000256" key="2">
    <source>
        <dbReference type="ARBA" id="ARBA00022723"/>
    </source>
</evidence>
<feature type="compositionally biased region" description="Basic residues" evidence="4">
    <location>
        <begin position="184"/>
        <end position="201"/>
    </location>
</feature>
<evidence type="ECO:0000256" key="4">
    <source>
        <dbReference type="SAM" id="MobiDB-lite"/>
    </source>
</evidence>
<dbReference type="Proteomes" id="UP000247602">
    <property type="component" value="Unassembled WGS sequence"/>
</dbReference>
<evidence type="ECO:0000256" key="1">
    <source>
        <dbReference type="ARBA" id="ARBA00009175"/>
    </source>
</evidence>
<evidence type="ECO:0000313" key="6">
    <source>
        <dbReference type="Proteomes" id="UP000247602"/>
    </source>
</evidence>
<dbReference type="PANTHER" id="PTHR30632">
    <property type="entry name" value="MOLYBDATE-BINDING PERIPLASMIC PROTEIN"/>
    <property type="match status" value="1"/>
</dbReference>
<name>A0A323VHM2_9ACTN</name>
<comment type="similarity">
    <text evidence="1">Belongs to the bacterial solute-binding protein ModA family.</text>
</comment>
<dbReference type="InterPro" id="IPR050682">
    <property type="entry name" value="ModA/WtpA"/>
</dbReference>